<accession>A0A2A4SPK1</accession>
<organism evidence="1 2">
    <name type="scientific">SAR324 cluster bacterium</name>
    <dbReference type="NCBI Taxonomy" id="2024889"/>
    <lineage>
        <taxon>Bacteria</taxon>
        <taxon>Deltaproteobacteria</taxon>
        <taxon>SAR324 cluster</taxon>
    </lineage>
</organism>
<gene>
    <name evidence="1" type="ORF">COB67_12940</name>
</gene>
<sequence>MILQFSLLPISSAQSSFALSNTEEVIQNALKIPEDEVRSELLVLQFGSSGMTESAAKTFSNMIAQNLSNTNRFQITTLDEAEKIIEQEAPFLLPCFEIGCGIQMGKILGSERVLSGHIQLDARGDFILSVKMVNVIDNTLEFEDRLRFTDKNIDQRFYLVANRIARSTPLVGQIIDANNRLAIIALGERDGLRVGDQLVIYKRDRIETRDFEQSQVRIQRQNIGILNITQVGDRTSQGIYFQSIETPQPKQFVTSYLDKRKQVQLIDTIRKELDTHQRNVYEITKSVQLSPVQLEDQELKKWIRKVRLLEEIRDQWYWIMVGSGGASAFFISQFKSGDDLKVIAALGALGYSSFEYFTVKNRLSTLVDEGRYRGYLELKIGPDLGSVGLGYRFDF</sequence>
<evidence type="ECO:0008006" key="3">
    <source>
        <dbReference type="Google" id="ProtNLM"/>
    </source>
</evidence>
<evidence type="ECO:0000313" key="1">
    <source>
        <dbReference type="EMBL" id="PCI23293.1"/>
    </source>
</evidence>
<dbReference type="EMBL" id="NVSR01000148">
    <property type="protein sequence ID" value="PCI23293.1"/>
    <property type="molecule type" value="Genomic_DNA"/>
</dbReference>
<reference evidence="2" key="1">
    <citation type="submission" date="2017-08" db="EMBL/GenBank/DDBJ databases">
        <title>A dynamic microbial community with high functional redundancy inhabits the cold, oxic subseafloor aquifer.</title>
        <authorList>
            <person name="Tully B.J."/>
            <person name="Wheat C.G."/>
            <person name="Glazer B.T."/>
            <person name="Huber J.A."/>
        </authorList>
    </citation>
    <scope>NUCLEOTIDE SEQUENCE [LARGE SCALE GENOMIC DNA]</scope>
</reference>
<comment type="caution">
    <text evidence="1">The sequence shown here is derived from an EMBL/GenBank/DDBJ whole genome shotgun (WGS) entry which is preliminary data.</text>
</comment>
<protein>
    <recommendedName>
        <fullName evidence="3">Flagellar assembly protein T C-terminal domain-containing protein</fullName>
    </recommendedName>
</protein>
<name>A0A2A4SPK1_9DELT</name>
<dbReference type="AlphaFoldDB" id="A0A2A4SPK1"/>
<evidence type="ECO:0000313" key="2">
    <source>
        <dbReference type="Proteomes" id="UP000218113"/>
    </source>
</evidence>
<proteinExistence type="predicted"/>
<dbReference type="Gene3D" id="3.40.50.10610">
    <property type="entry name" value="ABC-type transport auxiliary lipoprotein component"/>
    <property type="match status" value="1"/>
</dbReference>
<dbReference type="Proteomes" id="UP000218113">
    <property type="component" value="Unassembled WGS sequence"/>
</dbReference>